<evidence type="ECO:0000313" key="12">
    <source>
        <dbReference type="Proteomes" id="UP000016491"/>
    </source>
</evidence>
<keyword evidence="8" id="KW-1278">Translocase</keyword>
<proteinExistence type="predicted"/>
<keyword evidence="2" id="KW-0813">Transport</keyword>
<name>A0ABC9TRJ2_CLOSY</name>
<dbReference type="PANTHER" id="PTHR43790:SF3">
    <property type="entry name" value="D-ALLOSE IMPORT ATP-BINDING PROTEIN ALSA-RELATED"/>
    <property type="match status" value="1"/>
</dbReference>
<evidence type="ECO:0000259" key="10">
    <source>
        <dbReference type="PROSITE" id="PS50893"/>
    </source>
</evidence>
<dbReference type="SMART" id="SM00382">
    <property type="entry name" value="AAA"/>
    <property type="match status" value="2"/>
</dbReference>
<dbReference type="PROSITE" id="PS50893">
    <property type="entry name" value="ABC_TRANSPORTER_2"/>
    <property type="match status" value="2"/>
</dbReference>
<dbReference type="GO" id="GO:0005524">
    <property type="term" value="F:ATP binding"/>
    <property type="evidence" value="ECO:0007669"/>
    <property type="project" value="UniProtKB-KW"/>
</dbReference>
<reference evidence="11 12" key="1">
    <citation type="submission" date="2013-07" db="EMBL/GenBank/DDBJ databases">
        <authorList>
            <person name="Weinstock G."/>
            <person name="Sodergren E."/>
            <person name="Wylie T."/>
            <person name="Fulton L."/>
            <person name="Fulton R."/>
            <person name="Fronick C."/>
            <person name="O'Laughlin M."/>
            <person name="Godfrey J."/>
            <person name="Miner T."/>
            <person name="Herter B."/>
            <person name="Appelbaum E."/>
            <person name="Cordes M."/>
            <person name="Lek S."/>
            <person name="Wollam A."/>
            <person name="Pepin K.H."/>
            <person name="Palsikar V.B."/>
            <person name="Mitreva M."/>
            <person name="Wilson R.K."/>
        </authorList>
    </citation>
    <scope>NUCLEOTIDE SEQUENCE [LARGE SCALE GENOMIC DNA]</scope>
    <source>
        <strain evidence="11 12">ATCC 14940</strain>
    </source>
</reference>
<accession>A0ABC9TRJ2</accession>
<sequence>MEAPSDKKGERMMQGVQETPFVELKHISKSFPGVKVLEDISIPFYRGKVHVLLGENGAGKSTIIKMISGIYQPDEGEVLIEGKNEHLTNIRQARKFGISVIHQELSVIDDLRVYENVFLGRELKSGGFVDAARMIRETKELMEAIEIDIDPKAYIRDLNNGAKQMVEIVRAVSQNSRMVIMDEPTSSLSDHEVQALFKVMRKLKSENVAIIYISHRLKEILEMGDTLTVLRDGTLVDTVPVSEVTEDKMVAMMVGREISNYYFKPEPPKTKEIVFEVRNLTRAGMFNNVSFKLYKGEILGVAGLIGAGRTEVMRAAFGADPYDSGECLMDGKPYKAKTPKDTIKKGLGLIPEDRRGQGLLLEKNVKENTSLASLFANSNHGFINFGWEKQESVSYIEKLRIKTPSELALLKNLSGGNQQKVVIAKWLLAKSRILIMDEPTRGIDVNAKSEIYALMKEFVENGGSIILVSSELPEIIGCSNRIMVMREGVVTGFLDQDEATEERVMQFASKGTNQEEK</sequence>
<dbReference type="InterPro" id="IPR027417">
    <property type="entry name" value="P-loop_NTPase"/>
</dbReference>
<evidence type="ECO:0000256" key="5">
    <source>
        <dbReference type="ARBA" id="ARBA00022737"/>
    </source>
</evidence>
<evidence type="ECO:0000256" key="4">
    <source>
        <dbReference type="ARBA" id="ARBA00022597"/>
    </source>
</evidence>
<feature type="domain" description="ABC transporter" evidence="10">
    <location>
        <begin position="268"/>
        <end position="512"/>
    </location>
</feature>
<dbReference type="Gene3D" id="3.40.50.300">
    <property type="entry name" value="P-loop containing nucleotide triphosphate hydrolases"/>
    <property type="match status" value="2"/>
</dbReference>
<keyword evidence="9" id="KW-0472">Membrane</keyword>
<evidence type="ECO:0000256" key="9">
    <source>
        <dbReference type="ARBA" id="ARBA00023136"/>
    </source>
</evidence>
<dbReference type="CDD" id="cd03215">
    <property type="entry name" value="ABC_Carb_Monos_II"/>
    <property type="match status" value="1"/>
</dbReference>
<dbReference type="SUPFAM" id="SSF52540">
    <property type="entry name" value="P-loop containing nucleoside triphosphate hydrolases"/>
    <property type="match status" value="2"/>
</dbReference>
<comment type="subcellular location">
    <subcellularLocation>
        <location evidence="1">Cell membrane</location>
        <topology evidence="1">Peripheral membrane protein</topology>
    </subcellularLocation>
</comment>
<evidence type="ECO:0000313" key="11">
    <source>
        <dbReference type="EMBL" id="ERI73788.1"/>
    </source>
</evidence>
<dbReference type="FunFam" id="3.40.50.300:FF:000127">
    <property type="entry name" value="Ribose import ATP-binding protein RbsA"/>
    <property type="match status" value="1"/>
</dbReference>
<keyword evidence="4" id="KW-0762">Sugar transport</keyword>
<organism evidence="11 12">
    <name type="scientific">[Clostridium] symbiosum ATCC 14940</name>
    <dbReference type="NCBI Taxonomy" id="411472"/>
    <lineage>
        <taxon>Bacteria</taxon>
        <taxon>Bacillati</taxon>
        <taxon>Bacillota</taxon>
        <taxon>Clostridia</taxon>
        <taxon>Lachnospirales</taxon>
        <taxon>Lachnospiraceae</taxon>
        <taxon>Otoolea</taxon>
    </lineage>
</organism>
<gene>
    <name evidence="11" type="ORF">CLOSYM_04625</name>
</gene>
<dbReference type="CDD" id="cd03216">
    <property type="entry name" value="ABC_Carb_Monos_I"/>
    <property type="match status" value="1"/>
</dbReference>
<keyword evidence="7" id="KW-0067">ATP-binding</keyword>
<comment type="caution">
    <text evidence="11">The sequence shown here is derived from an EMBL/GenBank/DDBJ whole genome shotgun (WGS) entry which is preliminary data.</text>
</comment>
<keyword evidence="3" id="KW-1003">Cell membrane</keyword>
<evidence type="ECO:0000256" key="6">
    <source>
        <dbReference type="ARBA" id="ARBA00022741"/>
    </source>
</evidence>
<keyword evidence="5" id="KW-0677">Repeat</keyword>
<dbReference type="InterPro" id="IPR050107">
    <property type="entry name" value="ABC_carbohydrate_import_ATPase"/>
</dbReference>
<keyword evidence="6" id="KW-0547">Nucleotide-binding</keyword>
<dbReference type="Proteomes" id="UP000016491">
    <property type="component" value="Unassembled WGS sequence"/>
</dbReference>
<dbReference type="GO" id="GO:0005886">
    <property type="term" value="C:plasma membrane"/>
    <property type="evidence" value="ECO:0007669"/>
    <property type="project" value="UniProtKB-SubCell"/>
</dbReference>
<dbReference type="PROSITE" id="PS00211">
    <property type="entry name" value="ABC_TRANSPORTER_1"/>
    <property type="match status" value="1"/>
</dbReference>
<dbReference type="Pfam" id="PF00005">
    <property type="entry name" value="ABC_tran"/>
    <property type="match status" value="2"/>
</dbReference>
<evidence type="ECO:0000256" key="7">
    <source>
        <dbReference type="ARBA" id="ARBA00022840"/>
    </source>
</evidence>
<dbReference type="PANTHER" id="PTHR43790">
    <property type="entry name" value="CARBOHYDRATE TRANSPORT ATP-BINDING PROTEIN MG119-RELATED"/>
    <property type="match status" value="1"/>
</dbReference>
<dbReference type="InterPro" id="IPR017871">
    <property type="entry name" value="ABC_transporter-like_CS"/>
</dbReference>
<evidence type="ECO:0000256" key="3">
    <source>
        <dbReference type="ARBA" id="ARBA00022475"/>
    </source>
</evidence>
<dbReference type="InterPro" id="IPR003593">
    <property type="entry name" value="AAA+_ATPase"/>
</dbReference>
<dbReference type="EMBL" id="AWSU01000369">
    <property type="protein sequence ID" value="ERI73788.1"/>
    <property type="molecule type" value="Genomic_DNA"/>
</dbReference>
<evidence type="ECO:0000256" key="2">
    <source>
        <dbReference type="ARBA" id="ARBA00022448"/>
    </source>
</evidence>
<protein>
    <submittedName>
        <fullName evidence="11">Sugar ABC transporter, ATP binding protein</fullName>
    </submittedName>
</protein>
<dbReference type="AlphaFoldDB" id="A0ABC9TRJ2"/>
<evidence type="ECO:0000256" key="8">
    <source>
        <dbReference type="ARBA" id="ARBA00022967"/>
    </source>
</evidence>
<dbReference type="InterPro" id="IPR003439">
    <property type="entry name" value="ABC_transporter-like_ATP-bd"/>
</dbReference>
<feature type="domain" description="ABC transporter" evidence="10">
    <location>
        <begin position="22"/>
        <end position="257"/>
    </location>
</feature>
<evidence type="ECO:0000256" key="1">
    <source>
        <dbReference type="ARBA" id="ARBA00004202"/>
    </source>
</evidence>